<keyword evidence="2" id="KW-1185">Reference proteome</keyword>
<dbReference type="Proteomes" id="UP000464318">
    <property type="component" value="Chromosome"/>
</dbReference>
<dbReference type="Pfam" id="PF11306">
    <property type="entry name" value="DUF3108"/>
    <property type="match status" value="1"/>
</dbReference>
<reference evidence="1 2" key="1">
    <citation type="submission" date="2018-04" db="EMBL/GenBank/DDBJ databases">
        <title>Characteristic and Complete Genome Sequencing of A Novel Member of Infective Endocarditis Causative Bacteria: Bergeyella cardium QL-PH.</title>
        <authorList>
            <person name="Pan H."/>
            <person name="Sun E."/>
            <person name="Zhang Y."/>
        </authorList>
    </citation>
    <scope>NUCLEOTIDE SEQUENCE [LARGE SCALE GENOMIC DNA]</scope>
    <source>
        <strain evidence="1 2">HPQL</strain>
    </source>
</reference>
<dbReference type="OrthoDB" id="9808473at2"/>
<proteinExistence type="predicted"/>
<gene>
    <name evidence="1" type="ORF">DBX24_01955</name>
</gene>
<evidence type="ECO:0000313" key="1">
    <source>
        <dbReference type="EMBL" id="QHN64742.1"/>
    </source>
</evidence>
<dbReference type="AlphaFoldDB" id="A0A6P1QRM8"/>
<organism evidence="1 2">
    <name type="scientific">Bergeyella cardium</name>
    <dbReference type="NCBI Taxonomy" id="1585976"/>
    <lineage>
        <taxon>Bacteria</taxon>
        <taxon>Pseudomonadati</taxon>
        <taxon>Bacteroidota</taxon>
        <taxon>Flavobacteriia</taxon>
        <taxon>Flavobacteriales</taxon>
        <taxon>Weeksellaceae</taxon>
        <taxon>Bergeyella</taxon>
    </lineage>
</organism>
<protein>
    <submittedName>
        <fullName evidence="1">DUF3108 domain-containing protein</fullName>
    </submittedName>
</protein>
<name>A0A6P1QRM8_9FLAO</name>
<dbReference type="EMBL" id="CP029149">
    <property type="protein sequence ID" value="QHN64742.1"/>
    <property type="molecule type" value="Genomic_DNA"/>
</dbReference>
<dbReference type="InterPro" id="IPR021457">
    <property type="entry name" value="DUF3108"/>
</dbReference>
<accession>A0A6P1QRM8</accession>
<dbReference type="RefSeq" id="WP_160223804.1">
    <property type="nucleotide sequence ID" value="NZ_CP029149.1"/>
</dbReference>
<dbReference type="KEGG" id="bcad:DBX24_01955"/>
<sequence>MKKIILLILLSISNLSIAQKFDNIQSGEVLSYRIHYGIFTAGTATLSANIKTYNNKPHLYVRGVGRSSGAVRAFFKVDDLYESYVSTSTGLPSFYVRNVSEGSYKQHLQASFNHANNTLVLTDKINTENPPRTIKTTAGIQDMLSAFYHLRSLSPEQLKVGDVINLNVWIDDESFPFRLKVVGVENIKTKFGRVNCLKIIPSVMSGRVFKDKEGVSLWVTNDSNHIPIAIQAQLVVGSIKADLVDYKNIMHPIDFKTKK</sequence>
<evidence type="ECO:0000313" key="2">
    <source>
        <dbReference type="Proteomes" id="UP000464318"/>
    </source>
</evidence>